<dbReference type="InterPro" id="IPR002010">
    <property type="entry name" value="T3SS_IM_R"/>
</dbReference>
<feature type="transmembrane region" description="Helical" evidence="10">
    <location>
        <begin position="13"/>
        <end position="33"/>
    </location>
</feature>
<reference evidence="11 12" key="1">
    <citation type="submission" date="2014-03" db="EMBL/GenBank/DDBJ databases">
        <title>Genome sequence of Sphingobium yanoikuyae B1.</title>
        <authorList>
            <person name="Gan H.M."/>
            <person name="Gan H.Y."/>
            <person name="Savka M.A."/>
        </authorList>
    </citation>
    <scope>NUCLEOTIDE SEQUENCE [LARGE SCALE GENOMIC DNA]</scope>
    <source>
        <strain evidence="11 12">B1</strain>
    </source>
</reference>
<keyword evidence="7 10" id="KW-0472">Membrane</keyword>
<comment type="subcellular location">
    <subcellularLocation>
        <location evidence="10">Cell membrane</location>
        <topology evidence="10">Multi-pass membrane protein</topology>
    </subcellularLocation>
    <subcellularLocation>
        <location evidence="10">Bacterial flagellum basal body</location>
    </subcellularLocation>
</comment>
<feature type="transmembrane region" description="Helical" evidence="10">
    <location>
        <begin position="72"/>
        <end position="90"/>
    </location>
</feature>
<keyword evidence="11" id="KW-0282">Flagellum</keyword>
<evidence type="ECO:0000256" key="6">
    <source>
        <dbReference type="ARBA" id="ARBA00022989"/>
    </source>
</evidence>
<protein>
    <recommendedName>
        <fullName evidence="3 9">Flagellar biosynthetic protein FliR</fullName>
    </recommendedName>
</protein>
<evidence type="ECO:0000256" key="1">
    <source>
        <dbReference type="ARBA" id="ARBA00002578"/>
    </source>
</evidence>
<feature type="transmembrane region" description="Helical" evidence="10">
    <location>
        <begin position="174"/>
        <end position="203"/>
    </location>
</feature>
<accession>A0A084EQS9</accession>
<dbReference type="eggNOG" id="COG1684">
    <property type="taxonomic scope" value="Bacteria"/>
</dbReference>
<dbReference type="Proteomes" id="UP000028534">
    <property type="component" value="Unassembled WGS sequence"/>
</dbReference>
<feature type="transmembrane region" description="Helical" evidence="10">
    <location>
        <begin position="128"/>
        <end position="153"/>
    </location>
</feature>
<evidence type="ECO:0000256" key="7">
    <source>
        <dbReference type="ARBA" id="ARBA00023136"/>
    </source>
</evidence>
<comment type="function">
    <text evidence="1 10">Role in flagellar biosynthesis.</text>
</comment>
<evidence type="ECO:0000256" key="8">
    <source>
        <dbReference type="ARBA" id="ARBA00023143"/>
    </source>
</evidence>
<evidence type="ECO:0000256" key="9">
    <source>
        <dbReference type="NCBIfam" id="TIGR01400"/>
    </source>
</evidence>
<comment type="similarity">
    <text evidence="2 10">Belongs to the FliR/MopE/SpaR family.</text>
</comment>
<dbReference type="InterPro" id="IPR006303">
    <property type="entry name" value="FliR"/>
</dbReference>
<dbReference type="GO" id="GO:0005886">
    <property type="term" value="C:plasma membrane"/>
    <property type="evidence" value="ECO:0007669"/>
    <property type="project" value="UniProtKB-SubCell"/>
</dbReference>
<sequence length="260" mass="26489">MIAPGFAGVETQLWIWLIAMIRPGAAFLAAPVFGAPAMPLQLRLILSLALGMAALNSVAIQLPHDGVASFEGVMLVAGEVLTGLAMGFAVQIGYSAAFVAGEAIANTMGLGFAAMVDPGSGQGTQAVGQFLSILSTFLLLAMDGHLLLVSFVVQSYKALPPGAAMLSNDAVWHMIQFGGSLLGAGVTIALPVGFALVLVQIVMGMLARTAPALNLFAVGMPMAVMAGLVLLAMAVPVMGEGITIALKSGLEQARAISEGR</sequence>
<keyword evidence="6 10" id="KW-1133">Transmembrane helix</keyword>
<keyword evidence="11" id="KW-0969">Cilium</keyword>
<dbReference type="PANTHER" id="PTHR30065:SF8">
    <property type="entry name" value="FLAGELLAR BIOSYNTHETIC PROTEIN FLIR"/>
    <property type="match status" value="1"/>
</dbReference>
<evidence type="ECO:0000313" key="11">
    <source>
        <dbReference type="EMBL" id="KEZ20321.1"/>
    </source>
</evidence>
<name>A0A084EQS9_SPHYA</name>
<comment type="caution">
    <text evidence="11">The sequence shown here is derived from an EMBL/GenBank/DDBJ whole genome shotgun (WGS) entry which is preliminary data.</text>
</comment>
<dbReference type="RefSeq" id="WP_037517591.1">
    <property type="nucleotide sequence ID" value="NZ_JGVR01000004.1"/>
</dbReference>
<dbReference type="PRINTS" id="PR00953">
    <property type="entry name" value="TYPE3IMRPROT"/>
</dbReference>
<feature type="transmembrane region" description="Helical" evidence="10">
    <location>
        <begin position="97"/>
        <end position="116"/>
    </location>
</feature>
<evidence type="ECO:0000256" key="3">
    <source>
        <dbReference type="ARBA" id="ARBA00021717"/>
    </source>
</evidence>
<dbReference type="STRING" id="13690.AX777_02955"/>
<evidence type="ECO:0000256" key="4">
    <source>
        <dbReference type="ARBA" id="ARBA00022475"/>
    </source>
</evidence>
<dbReference type="NCBIfam" id="TIGR01400">
    <property type="entry name" value="fliR"/>
    <property type="match status" value="1"/>
</dbReference>
<dbReference type="GO" id="GO:0006605">
    <property type="term" value="P:protein targeting"/>
    <property type="evidence" value="ECO:0007669"/>
    <property type="project" value="UniProtKB-UniRule"/>
</dbReference>
<keyword evidence="8 10" id="KW-0975">Bacterial flagellum</keyword>
<dbReference type="GO" id="GO:0009425">
    <property type="term" value="C:bacterial-type flagellum basal body"/>
    <property type="evidence" value="ECO:0007669"/>
    <property type="project" value="UniProtKB-SubCell"/>
</dbReference>
<proteinExistence type="inferred from homology"/>
<evidence type="ECO:0000256" key="5">
    <source>
        <dbReference type="ARBA" id="ARBA00022692"/>
    </source>
</evidence>
<evidence type="ECO:0000256" key="10">
    <source>
        <dbReference type="RuleBase" id="RU362071"/>
    </source>
</evidence>
<dbReference type="PATRIC" id="fig|13690.10.peg.1082"/>
<evidence type="ECO:0000313" key="12">
    <source>
        <dbReference type="Proteomes" id="UP000028534"/>
    </source>
</evidence>
<keyword evidence="11" id="KW-0966">Cell projection</keyword>
<keyword evidence="5 10" id="KW-0812">Transmembrane</keyword>
<evidence type="ECO:0000256" key="2">
    <source>
        <dbReference type="ARBA" id="ARBA00009772"/>
    </source>
</evidence>
<dbReference type="GO" id="GO:0044780">
    <property type="term" value="P:bacterial-type flagellum assembly"/>
    <property type="evidence" value="ECO:0007669"/>
    <property type="project" value="UniProtKB-UniRule"/>
</dbReference>
<dbReference type="EMBL" id="JGVR01000004">
    <property type="protein sequence ID" value="KEZ20321.1"/>
    <property type="molecule type" value="Genomic_DNA"/>
</dbReference>
<feature type="transmembrane region" description="Helical" evidence="10">
    <location>
        <begin position="215"/>
        <end position="238"/>
    </location>
</feature>
<keyword evidence="4 10" id="KW-1003">Cell membrane</keyword>
<organism evidence="11 12">
    <name type="scientific">Sphingobium yanoikuyae</name>
    <name type="common">Sphingomonas yanoikuyae</name>
    <dbReference type="NCBI Taxonomy" id="13690"/>
    <lineage>
        <taxon>Bacteria</taxon>
        <taxon>Pseudomonadati</taxon>
        <taxon>Pseudomonadota</taxon>
        <taxon>Alphaproteobacteria</taxon>
        <taxon>Sphingomonadales</taxon>
        <taxon>Sphingomonadaceae</taxon>
        <taxon>Sphingobium</taxon>
    </lineage>
</organism>
<dbReference type="Pfam" id="PF01311">
    <property type="entry name" value="Bac_export_1"/>
    <property type="match status" value="1"/>
</dbReference>
<dbReference type="PANTHER" id="PTHR30065">
    <property type="entry name" value="FLAGELLAR BIOSYNTHETIC PROTEIN FLIR"/>
    <property type="match status" value="1"/>
</dbReference>
<gene>
    <name evidence="11" type="ORF">CP98_01042</name>
</gene>
<feature type="transmembrane region" description="Helical" evidence="10">
    <location>
        <begin position="40"/>
        <end position="60"/>
    </location>
</feature>
<dbReference type="AlphaFoldDB" id="A0A084EQS9"/>